<evidence type="ECO:0000313" key="3">
    <source>
        <dbReference type="Proteomes" id="UP000199068"/>
    </source>
</evidence>
<dbReference type="Proteomes" id="UP000199068">
    <property type="component" value="Unassembled WGS sequence"/>
</dbReference>
<feature type="domain" description="YoaR-like putative peptidoglycan binding" evidence="1">
    <location>
        <begin position="77"/>
        <end position="191"/>
    </location>
</feature>
<protein>
    <submittedName>
        <fullName evidence="2">Putative peptidoglycan binding domain-containing protein</fullName>
    </submittedName>
</protein>
<evidence type="ECO:0000259" key="1">
    <source>
        <dbReference type="Pfam" id="PF12229"/>
    </source>
</evidence>
<dbReference type="EMBL" id="FNGW01000002">
    <property type="protein sequence ID" value="SDL47990.1"/>
    <property type="molecule type" value="Genomic_DNA"/>
</dbReference>
<dbReference type="InterPro" id="IPR022029">
    <property type="entry name" value="YoaR-like_PG-bd"/>
</dbReference>
<dbReference type="AlphaFoldDB" id="A0A1G9KDP4"/>
<organism evidence="2 3">
    <name type="scientific">Romboutsia lituseburensis DSM 797</name>
    <dbReference type="NCBI Taxonomy" id="1121325"/>
    <lineage>
        <taxon>Bacteria</taxon>
        <taxon>Bacillati</taxon>
        <taxon>Bacillota</taxon>
        <taxon>Clostridia</taxon>
        <taxon>Peptostreptococcales</taxon>
        <taxon>Peptostreptococcaceae</taxon>
        <taxon>Romboutsia</taxon>
    </lineage>
</organism>
<gene>
    <name evidence="2" type="ORF">SAMN04515677_102111</name>
</gene>
<name>A0A1G9KDP4_9FIRM</name>
<dbReference type="PANTHER" id="PTHR35788:SF1">
    <property type="entry name" value="EXPORTED PROTEIN"/>
    <property type="match status" value="1"/>
</dbReference>
<dbReference type="Pfam" id="PF12229">
    <property type="entry name" value="PG_binding_4"/>
    <property type="match status" value="1"/>
</dbReference>
<dbReference type="RefSeq" id="WP_092723047.1">
    <property type="nucleotide sequence ID" value="NZ_FNGW01000002.1"/>
</dbReference>
<dbReference type="PANTHER" id="PTHR35788">
    <property type="entry name" value="EXPORTED PROTEIN-RELATED"/>
    <property type="match status" value="1"/>
</dbReference>
<sequence length="410" mass="46811">MKNKKTKKIYITTLIFLIGLFSLGMSKPNQTDDGKIFKKIYIENQEVGHLTINEAKKLIYKKYPLEVIHIRYNDKNWDITPEDINLDYNIDKSIKKAYLYTRGEDKVENIKKMFNLSFKDSYIIKLHASYDESKLSKILDEICNEIDVEVVQATIKISEGSEIKTTKSKDGIEVDIINLKETIYNMIDKKNISTIELPIKIIKPNVTTESVKSINSILGQCSTSFYDKSSRGSNIHVAGKSTSDLLVMPGEIFSYNKATGARTWSNGYKSAKVIVGGKYVNGEGGGVCQVSTTIYNAALLSGMDIKEVHNHTFTSHYAPRGKDAAVSYGYTDFKFRNPYSHPIYIKNIVNNGAITTKIYGCDQDRERIYIRTQEKFNKDKINVNTYRIYLNEENKKIREELISESTYKVK</sequence>
<dbReference type="InterPro" id="IPR007391">
    <property type="entry name" value="Vancomycin_resist_VanW"/>
</dbReference>
<reference evidence="2 3" key="1">
    <citation type="submission" date="2016-10" db="EMBL/GenBank/DDBJ databases">
        <authorList>
            <person name="de Groot N.N."/>
        </authorList>
    </citation>
    <scope>NUCLEOTIDE SEQUENCE [LARGE SCALE GENOMIC DNA]</scope>
    <source>
        <strain evidence="2 3">DSM 797</strain>
    </source>
</reference>
<dbReference type="Pfam" id="PF04294">
    <property type="entry name" value="VanW"/>
    <property type="match status" value="1"/>
</dbReference>
<accession>A0A1G9KDP4</accession>
<keyword evidence="3" id="KW-1185">Reference proteome</keyword>
<proteinExistence type="predicted"/>
<dbReference type="InterPro" id="IPR052913">
    <property type="entry name" value="Glycopeptide_resist_protein"/>
</dbReference>
<evidence type="ECO:0000313" key="2">
    <source>
        <dbReference type="EMBL" id="SDL47990.1"/>
    </source>
</evidence>